<dbReference type="PANTHER" id="PTHR10570">
    <property type="entry name" value="T-CELL SURFACE GLYCOPROTEIN CD3 GAMMA CHAIN / DELTA CHAIN"/>
    <property type="match status" value="1"/>
</dbReference>
<protein>
    <recommendedName>
        <fullName evidence="7">CD3 gamma/delta subunit Ig-like domain-containing protein</fullName>
    </recommendedName>
</protein>
<feature type="domain" description="CD3 gamma/delta subunit Ig-like" evidence="7">
    <location>
        <begin position="59"/>
        <end position="94"/>
    </location>
</feature>
<keyword evidence="2" id="KW-1003">Cell membrane</keyword>
<evidence type="ECO:0000313" key="8">
    <source>
        <dbReference type="EMBL" id="KAK5868460.1"/>
    </source>
</evidence>
<feature type="chain" id="PRO_5042920411" description="CD3 gamma/delta subunit Ig-like domain-containing protein" evidence="6">
    <location>
        <begin position="23"/>
        <end position="166"/>
    </location>
</feature>
<keyword evidence="5" id="KW-0812">Transmembrane</keyword>
<accession>A0AAN7XU52</accession>
<evidence type="ECO:0000256" key="2">
    <source>
        <dbReference type="ARBA" id="ARBA00022475"/>
    </source>
</evidence>
<feature type="transmembrane region" description="Helical" evidence="5">
    <location>
        <begin position="96"/>
        <end position="118"/>
    </location>
</feature>
<keyword evidence="3 6" id="KW-0732">Signal</keyword>
<dbReference type="PANTHER" id="PTHR10570:SF9">
    <property type="entry name" value="T-CELL SURFACE GLYCOPROTEIN CD3 EPSILON CHAIN"/>
    <property type="match status" value="1"/>
</dbReference>
<evidence type="ECO:0000259" key="7">
    <source>
        <dbReference type="Pfam" id="PF16680"/>
    </source>
</evidence>
<reference evidence="8 9" key="1">
    <citation type="journal article" date="2023" name="Genes (Basel)">
        <title>Chromosome-Level Genome Assembly and Circadian Gene Repertoire of the Patagonia Blennie Eleginops maclovinus-The Closest Ancestral Proxy of Antarctic Cryonotothenioids.</title>
        <authorList>
            <person name="Cheng C.C."/>
            <person name="Rivera-Colon A.G."/>
            <person name="Minhas B.F."/>
            <person name="Wilson L."/>
            <person name="Rayamajhi N."/>
            <person name="Vargas-Chacoff L."/>
            <person name="Catchen J.M."/>
        </authorList>
    </citation>
    <scope>NUCLEOTIDE SEQUENCE [LARGE SCALE GENOMIC DNA]</scope>
    <source>
        <strain evidence="8">JMC-PN-2008</strain>
    </source>
</reference>
<comment type="caution">
    <text evidence="8">The sequence shown here is derived from an EMBL/GenBank/DDBJ whole genome shotgun (WGS) entry which is preliminary data.</text>
</comment>
<evidence type="ECO:0000256" key="5">
    <source>
        <dbReference type="SAM" id="Phobius"/>
    </source>
</evidence>
<feature type="compositionally biased region" description="Polar residues" evidence="4">
    <location>
        <begin position="150"/>
        <end position="166"/>
    </location>
</feature>
<dbReference type="Proteomes" id="UP001346869">
    <property type="component" value="Unassembled WGS sequence"/>
</dbReference>
<dbReference type="GO" id="GO:0004888">
    <property type="term" value="F:transmembrane signaling receptor activity"/>
    <property type="evidence" value="ECO:0007669"/>
    <property type="project" value="TreeGrafter"/>
</dbReference>
<feature type="signal peptide" evidence="6">
    <location>
        <begin position="1"/>
        <end position="22"/>
    </location>
</feature>
<organism evidence="8 9">
    <name type="scientific">Eleginops maclovinus</name>
    <name type="common">Patagonian blennie</name>
    <name type="synonym">Eleginus maclovinus</name>
    <dbReference type="NCBI Taxonomy" id="56733"/>
    <lineage>
        <taxon>Eukaryota</taxon>
        <taxon>Metazoa</taxon>
        <taxon>Chordata</taxon>
        <taxon>Craniata</taxon>
        <taxon>Vertebrata</taxon>
        <taxon>Euteleostomi</taxon>
        <taxon>Actinopterygii</taxon>
        <taxon>Neopterygii</taxon>
        <taxon>Teleostei</taxon>
        <taxon>Neoteleostei</taxon>
        <taxon>Acanthomorphata</taxon>
        <taxon>Eupercaria</taxon>
        <taxon>Perciformes</taxon>
        <taxon>Notothenioidei</taxon>
        <taxon>Eleginopidae</taxon>
        <taxon>Eleginops</taxon>
    </lineage>
</organism>
<dbReference type="GO" id="GO:0009897">
    <property type="term" value="C:external side of plasma membrane"/>
    <property type="evidence" value="ECO:0007669"/>
    <property type="project" value="TreeGrafter"/>
</dbReference>
<evidence type="ECO:0000256" key="6">
    <source>
        <dbReference type="SAM" id="SignalP"/>
    </source>
</evidence>
<gene>
    <name evidence="8" type="ORF">PBY51_009473</name>
</gene>
<dbReference type="EMBL" id="JAUZQC010000007">
    <property type="protein sequence ID" value="KAK5868460.1"/>
    <property type="molecule type" value="Genomic_DNA"/>
</dbReference>
<evidence type="ECO:0000256" key="3">
    <source>
        <dbReference type="ARBA" id="ARBA00022729"/>
    </source>
</evidence>
<evidence type="ECO:0000256" key="1">
    <source>
        <dbReference type="ARBA" id="ARBA00004251"/>
    </source>
</evidence>
<dbReference type="InterPro" id="IPR032052">
    <property type="entry name" value="Ig_4"/>
</dbReference>
<keyword evidence="5" id="KW-1133">Transmembrane helix</keyword>
<dbReference type="InterPro" id="IPR015484">
    <property type="entry name" value="CD3_esu/gsu/dsu"/>
</dbReference>
<reference evidence="8 9" key="2">
    <citation type="journal article" date="2023" name="Mol. Biol. Evol.">
        <title>Genomics of Secondarily Temperate Adaptation in the Only Non-Antarctic Icefish.</title>
        <authorList>
            <person name="Rivera-Colon A.G."/>
            <person name="Rayamajhi N."/>
            <person name="Minhas B.F."/>
            <person name="Madrigal G."/>
            <person name="Bilyk K.T."/>
            <person name="Yoon V."/>
            <person name="Hune M."/>
            <person name="Gregory S."/>
            <person name="Cheng C.H.C."/>
            <person name="Catchen J.M."/>
        </authorList>
    </citation>
    <scope>NUCLEOTIDE SEQUENCE [LARGE SCALE GENOMIC DNA]</scope>
    <source>
        <strain evidence="8">JMC-PN-2008</strain>
    </source>
</reference>
<evidence type="ECO:0000313" key="9">
    <source>
        <dbReference type="Proteomes" id="UP001346869"/>
    </source>
</evidence>
<dbReference type="GO" id="GO:0045059">
    <property type="term" value="P:positive thymic T cell selection"/>
    <property type="evidence" value="ECO:0007669"/>
    <property type="project" value="TreeGrafter"/>
</dbReference>
<evidence type="ECO:0000256" key="4">
    <source>
        <dbReference type="SAM" id="MobiDB-lite"/>
    </source>
</evidence>
<name>A0AAN7XU52_ELEMC</name>
<comment type="subcellular location">
    <subcellularLocation>
        <location evidence="1">Cell membrane</location>
        <topology evidence="1">Single-pass type I membrane protein</topology>
    </subcellularLocation>
</comment>
<feature type="region of interest" description="Disordered" evidence="4">
    <location>
        <begin position="128"/>
        <end position="166"/>
    </location>
</feature>
<sequence>MSSMCVRAALAVLLLFIATVDAGEGGVTFWRKNFTMTCPEYGGWFFKEKDTTFKETAYTVTYNEITKGLYFCKYNEKKYYFYVKGKVCENCFEVDATLFGLAIAVDVIGTAIVMIIIYRCTKKKSSAVPTQTSKGVPAPPVPNPDYEPLNQHTRSQDPYSTVNRMG</sequence>
<keyword evidence="9" id="KW-1185">Reference proteome</keyword>
<dbReference type="AlphaFoldDB" id="A0AAN7XU52"/>
<keyword evidence="5" id="KW-0472">Membrane</keyword>
<dbReference type="GO" id="GO:0007166">
    <property type="term" value="P:cell surface receptor signaling pathway"/>
    <property type="evidence" value="ECO:0007669"/>
    <property type="project" value="TreeGrafter"/>
</dbReference>
<dbReference type="GO" id="GO:0042105">
    <property type="term" value="C:alpha-beta T cell receptor complex"/>
    <property type="evidence" value="ECO:0007669"/>
    <property type="project" value="TreeGrafter"/>
</dbReference>
<dbReference type="Pfam" id="PF16680">
    <property type="entry name" value="Ig_4"/>
    <property type="match status" value="1"/>
</dbReference>
<proteinExistence type="predicted"/>